<keyword evidence="2" id="KW-1185">Reference proteome</keyword>
<dbReference type="EMBL" id="JABAYA010000550">
    <property type="protein sequence ID" value="KAF7720561.1"/>
    <property type="molecule type" value="Genomic_DNA"/>
</dbReference>
<dbReference type="Proteomes" id="UP000605846">
    <property type="component" value="Unassembled WGS sequence"/>
</dbReference>
<reference evidence="1" key="1">
    <citation type="submission" date="2020-01" db="EMBL/GenBank/DDBJ databases">
        <title>Genome Sequencing of Three Apophysomyces-Like Fungal Strains Confirms a Novel Fungal Genus in the Mucoromycota with divergent Burkholderia-like Endosymbiotic Bacteria.</title>
        <authorList>
            <person name="Stajich J.E."/>
            <person name="Macias A.M."/>
            <person name="Carter-House D."/>
            <person name="Lovett B."/>
            <person name="Kasson L.R."/>
            <person name="Berry K."/>
            <person name="Grigoriev I."/>
            <person name="Chang Y."/>
            <person name="Spatafora J."/>
            <person name="Kasson M.T."/>
        </authorList>
    </citation>
    <scope>NUCLEOTIDE SEQUENCE</scope>
    <source>
        <strain evidence="1">NRRL A-21654</strain>
    </source>
</reference>
<gene>
    <name evidence="1" type="ORF">EC973_007491</name>
</gene>
<dbReference type="AlphaFoldDB" id="A0A8H7ENY5"/>
<accession>A0A8H7ENY5</accession>
<evidence type="ECO:0000313" key="2">
    <source>
        <dbReference type="Proteomes" id="UP000605846"/>
    </source>
</evidence>
<sequence length="356" mass="41013">MTIVSRNNALCIFYNEEFTDEAAKRLAVKLDSLRELDICYTEDATKPMLQTKLKINGNPFYYHRYVNDHPEPNAPLNRVMLKNHRQVIDYMNQVYLPRTPPDQKLFENKLMSMKEIYSEIALITDLFDDKSVKSFSTWCGMAKLDFVSVEPQRKYQKNEQTKTRCRLLWVLKKERRESIANKVLNVGRAHKARIEDLKKDGYQVLGYVRKSPGKEDASTRFRLLASMVDRLINGSSVDMVFASYSSTSKEPIASRDRTDSIHVPKTSGTTQDLLRHLSTTSKPIAIVAIDFAGLTTNTNDLIQWIRDHEVVKIVLIDNVEALNQTHAFTREQLLTDISVLQQFDSRPAPIKRSLRP</sequence>
<proteinExistence type="predicted"/>
<name>A0A8H7ENY5_9FUNG</name>
<evidence type="ECO:0000313" key="1">
    <source>
        <dbReference type="EMBL" id="KAF7720561.1"/>
    </source>
</evidence>
<dbReference type="OrthoDB" id="2275666at2759"/>
<comment type="caution">
    <text evidence="1">The sequence shown here is derived from an EMBL/GenBank/DDBJ whole genome shotgun (WGS) entry which is preliminary data.</text>
</comment>
<organism evidence="1 2">
    <name type="scientific">Apophysomyces ossiformis</name>
    <dbReference type="NCBI Taxonomy" id="679940"/>
    <lineage>
        <taxon>Eukaryota</taxon>
        <taxon>Fungi</taxon>
        <taxon>Fungi incertae sedis</taxon>
        <taxon>Mucoromycota</taxon>
        <taxon>Mucoromycotina</taxon>
        <taxon>Mucoromycetes</taxon>
        <taxon>Mucorales</taxon>
        <taxon>Mucorineae</taxon>
        <taxon>Mucoraceae</taxon>
        <taxon>Apophysomyces</taxon>
    </lineage>
</organism>
<protein>
    <submittedName>
        <fullName evidence="1">Uncharacterized protein</fullName>
    </submittedName>
</protein>